<evidence type="ECO:0000313" key="2">
    <source>
        <dbReference type="Proteomes" id="UP001432251"/>
    </source>
</evidence>
<gene>
    <name evidence="1" type="ORF">V2W30_00480</name>
</gene>
<keyword evidence="2" id="KW-1185">Reference proteome</keyword>
<reference evidence="1" key="1">
    <citation type="journal article" date="2025" name="Int. J. Syst. Evol. Microbiol.">
        <title>Streptomyces citrinus sp. nov., with yellow diffusible pigment.</title>
        <authorList>
            <person name="He Y."/>
            <person name="Yang E."/>
            <person name="Xu J."/>
            <person name="Sun Y."/>
            <person name="Sun L."/>
        </authorList>
    </citation>
    <scope>NUCLEOTIDE SEQUENCE</scope>
    <source>
        <strain evidence="1">Q6</strain>
    </source>
</reference>
<organism evidence="1 2">
    <name type="scientific">Streptomyces citrinus</name>
    <dbReference type="NCBI Taxonomy" id="3118173"/>
    <lineage>
        <taxon>Bacteria</taxon>
        <taxon>Bacillati</taxon>
        <taxon>Actinomycetota</taxon>
        <taxon>Actinomycetes</taxon>
        <taxon>Kitasatosporales</taxon>
        <taxon>Streptomycetaceae</taxon>
        <taxon>Streptomyces</taxon>
    </lineage>
</organism>
<evidence type="ECO:0000313" key="1">
    <source>
        <dbReference type="EMBL" id="WWQ61995.1"/>
    </source>
</evidence>
<dbReference type="EMBL" id="CP146022">
    <property type="protein sequence ID" value="WWQ61995.1"/>
    <property type="molecule type" value="Genomic_DNA"/>
</dbReference>
<name>A0ACD5A4Q0_9ACTN</name>
<proteinExistence type="predicted"/>
<dbReference type="Proteomes" id="UP001432251">
    <property type="component" value="Chromosome"/>
</dbReference>
<protein>
    <submittedName>
        <fullName evidence="1">DUF6286 domain-containing protein</fullName>
    </submittedName>
</protein>
<sequence>MRKVVRGAALEAVAAREVSASATVVGRRAVVGVRVTLPFPAQLSAATRSVQEHVTARTRALTGLDVPSARVVVAGLAAHGTPPSPTDADADADVGPAGRPPRRWWSQRRRAAGLLLASAAAAAIVCTVDVLRVHAAGEPPAEWRPAAVRWLAGHGPGDPAVTLAGAVAALIGVWLLILALTPGRRRRLTLRTAGDGWCAAIDRSAVAALIRDVVADVPGTQDVKARCGRRTVTVRGEVAFGDCASARYQALRAATGLLAACDLRRPPRLRLALRPAGTWQAPATTDRAGAPHPGDPATDEENA</sequence>
<accession>A0ACD5A4Q0</accession>